<evidence type="ECO:0008006" key="3">
    <source>
        <dbReference type="Google" id="ProtNLM"/>
    </source>
</evidence>
<dbReference type="Proteomes" id="UP000007842">
    <property type="component" value="Chromosome"/>
</dbReference>
<dbReference type="eggNOG" id="COG1357">
    <property type="taxonomic scope" value="Bacteria"/>
</dbReference>
<reference evidence="2" key="1">
    <citation type="submission" date="2011-12" db="EMBL/GenBank/DDBJ databases">
        <title>Complete genome sequence of Streptomyces cattleya strain DSM 46488.</title>
        <authorList>
            <person name="Ou H.-Y."/>
            <person name="Li P."/>
            <person name="Zhao C."/>
            <person name="O'Hagan D."/>
            <person name="Deng Z."/>
        </authorList>
    </citation>
    <scope>NUCLEOTIDE SEQUENCE [LARGE SCALE GENOMIC DNA]</scope>
    <source>
        <strain evidence="2">ATCC 35852 / DSM 46488 / JCM 4925 / NBRC 14057 / NRRL 8057</strain>
    </source>
</reference>
<gene>
    <name evidence="1" type="ordered locus">SCATT_12850</name>
</gene>
<proteinExistence type="predicted"/>
<organism evidence="1 2">
    <name type="scientific">Streptantibioticus cattleyicolor (strain ATCC 35852 / DSM 46488 / JCM 4925 / NBRC 14057 / NRRL 8057)</name>
    <name type="common">Streptomyces cattleya</name>
    <dbReference type="NCBI Taxonomy" id="1003195"/>
    <lineage>
        <taxon>Bacteria</taxon>
        <taxon>Bacillati</taxon>
        <taxon>Actinomycetota</taxon>
        <taxon>Actinomycetes</taxon>
        <taxon>Kitasatosporales</taxon>
        <taxon>Streptomycetaceae</taxon>
        <taxon>Streptantibioticus</taxon>
    </lineage>
</organism>
<dbReference type="HOGENOM" id="CLU_027141_0_0_11"/>
<evidence type="ECO:0000313" key="1">
    <source>
        <dbReference type="EMBL" id="AEW93656.1"/>
    </source>
</evidence>
<protein>
    <recommendedName>
        <fullName evidence="3">Large membrane protein</fullName>
    </recommendedName>
</protein>
<accession>G8WTL3</accession>
<dbReference type="KEGG" id="scy:SCATT_12850"/>
<dbReference type="STRING" id="1003195.SCATT_12850"/>
<name>G8WTL3_STREN</name>
<sequence length="349" mass="34551">MVAVAAGAVLLAGGGGAYWASQAARGVPPPAGPRTAPVVRAADRVPEDAVARLAGALGVSGAVTADHGLWRVGTGSRLLVGRAAPGAWTYSRNGSGCPPQDARSAAGAGAADPVCFAPPDAGAPRSVRPVSAAVAERAAAPVLAALGLRGAEVDASGTAGGVRTVTADPVVAGLPTRGWRTQLRVGPDGSVVSGSGRLAELVRGAAYPVRAAPSSARGARLGLAEQLVGGRPELVPSWLLPGKPGEGYPAVDPAGSATPVPVVSYAADGRTLLLRFWGGICARYDGTVVARSAGAVRVRVTASVPDPRRVCALLAKSMTVAVTLDRPLGGRTVYDASDGRAVAAGDGRG</sequence>
<dbReference type="AlphaFoldDB" id="G8WTL3"/>
<dbReference type="EMBL" id="CP003219">
    <property type="protein sequence ID" value="AEW93656.1"/>
    <property type="molecule type" value="Genomic_DNA"/>
</dbReference>
<keyword evidence="2" id="KW-1185">Reference proteome</keyword>
<evidence type="ECO:0000313" key="2">
    <source>
        <dbReference type="Proteomes" id="UP000007842"/>
    </source>
</evidence>
<dbReference type="PATRIC" id="fig|1003195.29.peg.1290"/>